<organism evidence="4 5">
    <name type="scientific">Pseudooceanicola nitratireducens</name>
    <dbReference type="NCBI Taxonomy" id="517719"/>
    <lineage>
        <taxon>Bacteria</taxon>
        <taxon>Pseudomonadati</taxon>
        <taxon>Pseudomonadota</taxon>
        <taxon>Alphaproteobacteria</taxon>
        <taxon>Rhodobacterales</taxon>
        <taxon>Paracoccaceae</taxon>
        <taxon>Pseudooceanicola</taxon>
    </lineage>
</organism>
<keyword evidence="1" id="KW-0677">Repeat</keyword>
<dbReference type="STRING" id="517719.SAMN05421762_2144"/>
<accession>A0A1I1LXH1</accession>
<dbReference type="Gene3D" id="1.25.40.10">
    <property type="entry name" value="Tetratricopeptide repeat domain"/>
    <property type="match status" value="1"/>
</dbReference>
<evidence type="ECO:0000313" key="4">
    <source>
        <dbReference type="EMBL" id="SFC77172.1"/>
    </source>
</evidence>
<dbReference type="PROSITE" id="PS50005">
    <property type="entry name" value="TPR"/>
    <property type="match status" value="1"/>
</dbReference>
<dbReference type="PANTHER" id="PTHR44858">
    <property type="entry name" value="TETRATRICOPEPTIDE REPEAT PROTEIN 6"/>
    <property type="match status" value="1"/>
</dbReference>
<dbReference type="InterPro" id="IPR011990">
    <property type="entry name" value="TPR-like_helical_dom_sf"/>
</dbReference>
<feature type="repeat" description="TPR" evidence="3">
    <location>
        <begin position="100"/>
        <end position="133"/>
    </location>
</feature>
<keyword evidence="2 3" id="KW-0802">TPR repeat</keyword>
<evidence type="ECO:0000256" key="2">
    <source>
        <dbReference type="ARBA" id="ARBA00022803"/>
    </source>
</evidence>
<proteinExistence type="predicted"/>
<dbReference type="Pfam" id="PF13432">
    <property type="entry name" value="TPR_16"/>
    <property type="match status" value="1"/>
</dbReference>
<dbReference type="AlphaFoldDB" id="A0A1I1LXH1"/>
<sequence length="186" mass="20621">MGVVMKLLKPIVTALLVTPLGMTTAQGQSDRTAELLQHLREADPTDAKKIEREIDLVWRRSGSPSMDLLLSRGQDALDAGEVETAIGHFSALIDHAPEFAEGWHRRATAFYRQEEYGLAVADLEHALALNPQHFNAMFGLAVIFETLDRPDQAHAIYQQVLILYPTHERAQDAVDRLAGKVTGQTL</sequence>
<dbReference type="Proteomes" id="UP000231644">
    <property type="component" value="Unassembled WGS sequence"/>
</dbReference>
<dbReference type="SUPFAM" id="SSF48452">
    <property type="entry name" value="TPR-like"/>
    <property type="match status" value="1"/>
</dbReference>
<protein>
    <submittedName>
        <fullName evidence="4">Tetratricopeptide repeat-containing protein</fullName>
    </submittedName>
</protein>
<dbReference type="InterPro" id="IPR050498">
    <property type="entry name" value="Ycf3"/>
</dbReference>
<dbReference type="EMBL" id="FOLX01000001">
    <property type="protein sequence ID" value="SFC77172.1"/>
    <property type="molecule type" value="Genomic_DNA"/>
</dbReference>
<evidence type="ECO:0000256" key="3">
    <source>
        <dbReference type="PROSITE-ProRule" id="PRU00339"/>
    </source>
</evidence>
<dbReference type="InterPro" id="IPR019734">
    <property type="entry name" value="TPR_rpt"/>
</dbReference>
<dbReference type="PANTHER" id="PTHR44858:SF1">
    <property type="entry name" value="UDP-N-ACETYLGLUCOSAMINE--PEPTIDE N-ACETYLGLUCOSAMINYLTRANSFERASE SPINDLY-RELATED"/>
    <property type="match status" value="1"/>
</dbReference>
<evidence type="ECO:0000313" key="5">
    <source>
        <dbReference type="Proteomes" id="UP000231644"/>
    </source>
</evidence>
<keyword evidence="5" id="KW-1185">Reference proteome</keyword>
<dbReference type="SMART" id="SM00028">
    <property type="entry name" value="TPR"/>
    <property type="match status" value="3"/>
</dbReference>
<gene>
    <name evidence="4" type="ORF">SAMN05421762_2144</name>
</gene>
<reference evidence="4 5" key="1">
    <citation type="submission" date="2016-10" db="EMBL/GenBank/DDBJ databases">
        <authorList>
            <person name="de Groot N.N."/>
        </authorList>
    </citation>
    <scope>NUCLEOTIDE SEQUENCE [LARGE SCALE GENOMIC DNA]</scope>
    <source>
        <strain evidence="4 5">DSM 29619</strain>
    </source>
</reference>
<name>A0A1I1LXH1_9RHOB</name>
<evidence type="ECO:0000256" key="1">
    <source>
        <dbReference type="ARBA" id="ARBA00022737"/>
    </source>
</evidence>